<dbReference type="AlphaFoldDB" id="A0A1M6M9D9"/>
<accession>A0A1M6M9D9</accession>
<evidence type="ECO:0000313" key="2">
    <source>
        <dbReference type="Proteomes" id="UP000183994"/>
    </source>
</evidence>
<proteinExistence type="predicted"/>
<dbReference type="Proteomes" id="UP000183994">
    <property type="component" value="Unassembled WGS sequence"/>
</dbReference>
<dbReference type="OrthoDB" id="9885267at2"/>
<sequence>MELTCSHCGHTGDKVDFRFLNHADSAGVQCFRQCPQCHGAVYCEEMEEAEAYCGGSVWGTSGLRGRVFTRPRPQKEREREG</sequence>
<dbReference type="RefSeq" id="WP_073475847.1">
    <property type="nucleotide sequence ID" value="NZ_FQZU01000012.1"/>
</dbReference>
<organism evidence="1 2">
    <name type="scientific">Desulfatibacillum alkenivorans DSM 16219</name>
    <dbReference type="NCBI Taxonomy" id="1121393"/>
    <lineage>
        <taxon>Bacteria</taxon>
        <taxon>Pseudomonadati</taxon>
        <taxon>Thermodesulfobacteriota</taxon>
        <taxon>Desulfobacteria</taxon>
        <taxon>Desulfobacterales</taxon>
        <taxon>Desulfatibacillaceae</taxon>
        <taxon>Desulfatibacillum</taxon>
    </lineage>
</organism>
<protein>
    <submittedName>
        <fullName evidence="1">Uncharacterized protein</fullName>
    </submittedName>
</protein>
<gene>
    <name evidence="1" type="ORF">SAMN02745216_02285</name>
</gene>
<keyword evidence="2" id="KW-1185">Reference proteome</keyword>
<dbReference type="EMBL" id="FQZU01000012">
    <property type="protein sequence ID" value="SHJ80054.1"/>
    <property type="molecule type" value="Genomic_DNA"/>
</dbReference>
<evidence type="ECO:0000313" key="1">
    <source>
        <dbReference type="EMBL" id="SHJ80054.1"/>
    </source>
</evidence>
<reference evidence="2" key="1">
    <citation type="submission" date="2016-11" db="EMBL/GenBank/DDBJ databases">
        <authorList>
            <person name="Varghese N."/>
            <person name="Submissions S."/>
        </authorList>
    </citation>
    <scope>NUCLEOTIDE SEQUENCE [LARGE SCALE GENOMIC DNA]</scope>
    <source>
        <strain evidence="2">DSM 16219</strain>
    </source>
</reference>
<name>A0A1M6M9D9_9BACT</name>
<dbReference type="STRING" id="1121393.SAMN02745216_02285"/>